<dbReference type="Proteomes" id="UP000479190">
    <property type="component" value="Unassembled WGS sequence"/>
</dbReference>
<protein>
    <submittedName>
        <fullName evidence="2">Uncharacterized protein</fullName>
    </submittedName>
</protein>
<evidence type="ECO:0000313" key="2">
    <source>
        <dbReference type="EMBL" id="CAB0034386.1"/>
    </source>
</evidence>
<evidence type="ECO:0000313" key="3">
    <source>
        <dbReference type="Proteomes" id="UP000479190"/>
    </source>
</evidence>
<keyword evidence="3" id="KW-1185">Reference proteome</keyword>
<evidence type="ECO:0000256" key="1">
    <source>
        <dbReference type="SAM" id="MobiDB-lite"/>
    </source>
</evidence>
<accession>A0A6H5ICY0</accession>
<dbReference type="AlphaFoldDB" id="A0A6H5ICY0"/>
<name>A0A6H5ICY0_9HYME</name>
<sequence length="155" mass="17522">MAQVTKRSALAPKTNSQSKARAVFKNRHVPRITAQNAETPLEELQKKLRDTVNPSKEKIHIRSCRPTKSGAIIIETNTADDMTRLLSSTQISEAGLRVQKQVGWLPKMIIYDVPSEYTETSLRTALTDQNKELLEPEVRFEPKFRLGPKDTSVVH</sequence>
<dbReference type="OrthoDB" id="7699172at2759"/>
<gene>
    <name evidence="2" type="ORF">TBRA_LOCUS6284</name>
</gene>
<organism evidence="2 3">
    <name type="scientific">Trichogramma brassicae</name>
    <dbReference type="NCBI Taxonomy" id="86971"/>
    <lineage>
        <taxon>Eukaryota</taxon>
        <taxon>Metazoa</taxon>
        <taxon>Ecdysozoa</taxon>
        <taxon>Arthropoda</taxon>
        <taxon>Hexapoda</taxon>
        <taxon>Insecta</taxon>
        <taxon>Pterygota</taxon>
        <taxon>Neoptera</taxon>
        <taxon>Endopterygota</taxon>
        <taxon>Hymenoptera</taxon>
        <taxon>Apocrita</taxon>
        <taxon>Proctotrupomorpha</taxon>
        <taxon>Chalcidoidea</taxon>
        <taxon>Trichogrammatidae</taxon>
        <taxon>Trichogramma</taxon>
    </lineage>
</organism>
<dbReference type="EMBL" id="CADCXV010000740">
    <property type="protein sequence ID" value="CAB0034386.1"/>
    <property type="molecule type" value="Genomic_DNA"/>
</dbReference>
<proteinExistence type="predicted"/>
<feature type="region of interest" description="Disordered" evidence="1">
    <location>
        <begin position="1"/>
        <end position="38"/>
    </location>
</feature>
<reference evidence="2 3" key="1">
    <citation type="submission" date="2020-02" db="EMBL/GenBank/DDBJ databases">
        <authorList>
            <person name="Ferguson B K."/>
        </authorList>
    </citation>
    <scope>NUCLEOTIDE SEQUENCE [LARGE SCALE GENOMIC DNA]</scope>
</reference>